<dbReference type="CDD" id="cd06260">
    <property type="entry name" value="DUF820-like"/>
    <property type="match status" value="1"/>
</dbReference>
<dbReference type="OrthoDB" id="428347at2"/>
<reference evidence="2 3" key="1">
    <citation type="submission" date="2018-03" db="EMBL/GenBank/DDBJ databases">
        <title>The ancient ancestry and fast evolution of plastids.</title>
        <authorList>
            <person name="Moore K.R."/>
            <person name="Magnabosco C."/>
            <person name="Momper L."/>
            <person name="Gold D.A."/>
            <person name="Bosak T."/>
            <person name="Fournier G.P."/>
        </authorList>
    </citation>
    <scope>NUCLEOTIDE SEQUENCE [LARGE SCALE GENOMIC DNA]</scope>
    <source>
        <strain evidence="2 3">CCALA 037</strain>
    </source>
</reference>
<protein>
    <recommendedName>
        <fullName evidence="1">Putative restriction endonuclease domain-containing protein</fullName>
    </recommendedName>
</protein>
<evidence type="ECO:0000313" key="2">
    <source>
        <dbReference type="EMBL" id="PSB54699.1"/>
    </source>
</evidence>
<dbReference type="Proteomes" id="UP000238937">
    <property type="component" value="Unassembled WGS sequence"/>
</dbReference>
<dbReference type="AlphaFoldDB" id="A0A2T1GBJ2"/>
<feature type="domain" description="Putative restriction endonuclease" evidence="1">
    <location>
        <begin position="14"/>
        <end position="173"/>
    </location>
</feature>
<dbReference type="PANTHER" id="PTHR36558:SF1">
    <property type="entry name" value="RESTRICTION ENDONUCLEASE DOMAIN-CONTAINING PROTEIN-RELATED"/>
    <property type="match status" value="1"/>
</dbReference>
<evidence type="ECO:0000313" key="3">
    <source>
        <dbReference type="Proteomes" id="UP000238937"/>
    </source>
</evidence>
<dbReference type="PANTHER" id="PTHR36558">
    <property type="entry name" value="GLR1098 PROTEIN"/>
    <property type="match status" value="1"/>
</dbReference>
<dbReference type="InterPro" id="IPR011335">
    <property type="entry name" value="Restrct_endonuc-II-like"/>
</dbReference>
<dbReference type="InterPro" id="IPR008538">
    <property type="entry name" value="Uma2"/>
</dbReference>
<dbReference type="SUPFAM" id="SSF52980">
    <property type="entry name" value="Restriction endonuclease-like"/>
    <property type="match status" value="1"/>
</dbReference>
<sequence length="195" mass="22250">MVAVRDNTPRFTSEEYFAWEEKQLEKHEYIGGEVYSMTGGTVNHSRIALKFGALLDNFLSGSSCQTANSDCRVNIVESNDYTYPDVSVTCDERDKTTTKYITYPCLLVEVLSQSTEAYDRGGKFRMYRQNPVLQDYVMVSSEKMEVDLYRKTESGSWEIINYQAGDTIELKSINLTFPIERIYEGISLTPVVESS</sequence>
<comment type="caution">
    <text evidence="2">The sequence shown here is derived from an EMBL/GenBank/DDBJ whole genome shotgun (WGS) entry which is preliminary data.</text>
</comment>
<evidence type="ECO:0000259" key="1">
    <source>
        <dbReference type="Pfam" id="PF05685"/>
    </source>
</evidence>
<organism evidence="2 3">
    <name type="scientific">Chamaesiphon polymorphus CCALA 037</name>
    <dbReference type="NCBI Taxonomy" id="2107692"/>
    <lineage>
        <taxon>Bacteria</taxon>
        <taxon>Bacillati</taxon>
        <taxon>Cyanobacteriota</taxon>
        <taxon>Cyanophyceae</taxon>
        <taxon>Gomontiellales</taxon>
        <taxon>Chamaesiphonaceae</taxon>
        <taxon>Chamaesiphon</taxon>
    </lineage>
</organism>
<gene>
    <name evidence="2" type="ORF">C7B77_17350</name>
</gene>
<dbReference type="RefSeq" id="WP_106307494.1">
    <property type="nucleotide sequence ID" value="NZ_PVWO01000239.1"/>
</dbReference>
<proteinExistence type="predicted"/>
<dbReference type="Pfam" id="PF05685">
    <property type="entry name" value="Uma2"/>
    <property type="match status" value="1"/>
</dbReference>
<name>A0A2T1GBJ2_9CYAN</name>
<accession>A0A2T1GBJ2</accession>
<dbReference type="InterPro" id="IPR012296">
    <property type="entry name" value="Nuclease_put_TT1808"/>
</dbReference>
<keyword evidence="3" id="KW-1185">Reference proteome</keyword>
<dbReference type="Gene3D" id="3.90.1570.10">
    <property type="entry name" value="tt1808, chain A"/>
    <property type="match status" value="1"/>
</dbReference>
<dbReference type="EMBL" id="PVWO01000239">
    <property type="protein sequence ID" value="PSB54699.1"/>
    <property type="molecule type" value="Genomic_DNA"/>
</dbReference>